<dbReference type="Pfam" id="PF00149">
    <property type="entry name" value="Metallophos"/>
    <property type="match status" value="1"/>
</dbReference>
<keyword evidence="2" id="KW-0378">Hydrolase</keyword>
<dbReference type="PANTHER" id="PTHR39323:SF1">
    <property type="entry name" value="BLR1149 PROTEIN"/>
    <property type="match status" value="1"/>
</dbReference>
<dbReference type="SUPFAM" id="SSF56300">
    <property type="entry name" value="Metallo-dependent phosphatases"/>
    <property type="match status" value="1"/>
</dbReference>
<evidence type="ECO:0000259" key="1">
    <source>
        <dbReference type="Pfam" id="PF00149"/>
    </source>
</evidence>
<reference evidence="2 3" key="1">
    <citation type="submission" date="2019-08" db="EMBL/GenBank/DDBJ databases">
        <title>Amphibian skin-associated Pigmentiphaga: genome sequence and occurrence across geography and hosts.</title>
        <authorList>
            <person name="Bletz M.C."/>
            <person name="Bunk B."/>
            <person name="Sproeer C."/>
            <person name="Biwer P."/>
            <person name="Reiter S."/>
            <person name="Rabemananjara F.C.E."/>
            <person name="Schulz S."/>
            <person name="Overmann J."/>
            <person name="Vences M."/>
        </authorList>
    </citation>
    <scope>NUCLEOTIDE SEQUENCE [LARGE SCALE GENOMIC DNA]</scope>
    <source>
        <strain evidence="2 3">Mada1488</strain>
    </source>
</reference>
<dbReference type="KEGG" id="pacr:FXN63_07560"/>
<dbReference type="InterPro" id="IPR004843">
    <property type="entry name" value="Calcineurin-like_PHP"/>
</dbReference>
<accession>A0A5C0AU96</accession>
<dbReference type="InterPro" id="IPR029052">
    <property type="entry name" value="Metallo-depent_PP-like"/>
</dbReference>
<dbReference type="GO" id="GO:0016787">
    <property type="term" value="F:hydrolase activity"/>
    <property type="evidence" value="ECO:0007669"/>
    <property type="project" value="UniProtKB-KW"/>
</dbReference>
<dbReference type="Proteomes" id="UP000325161">
    <property type="component" value="Chromosome"/>
</dbReference>
<dbReference type="NCBIfam" id="TIGR04123">
    <property type="entry name" value="P_estr_lig_assc"/>
    <property type="match status" value="1"/>
</dbReference>
<name>A0A5C0AU96_9BURK</name>
<proteinExistence type="predicted"/>
<dbReference type="InterPro" id="IPR026336">
    <property type="entry name" value="PdeM-like"/>
</dbReference>
<gene>
    <name evidence="2" type="primary">pdeM</name>
    <name evidence="2" type="ORF">FXN63_07560</name>
</gene>
<keyword evidence="2" id="KW-0540">Nuclease</keyword>
<dbReference type="EC" id="3.1.-.-" evidence="2"/>
<dbReference type="Gene3D" id="3.60.21.10">
    <property type="match status" value="1"/>
</dbReference>
<feature type="domain" description="Calcineurin-like phosphoesterase" evidence="1">
    <location>
        <begin position="55"/>
        <end position="142"/>
    </location>
</feature>
<dbReference type="RefSeq" id="WP_148814098.1">
    <property type="nucleotide sequence ID" value="NZ_CP043046.1"/>
</dbReference>
<keyword evidence="3" id="KW-1185">Reference proteome</keyword>
<evidence type="ECO:0000313" key="3">
    <source>
        <dbReference type="Proteomes" id="UP000325161"/>
    </source>
</evidence>
<sequence>MHDLSKPHPPSPPAAALPHLATAPAALASLPFQCAGEALQLASDRAIWWPARQTLLVADTHFGKAATFRALGQPVPAGTTQSNLARLDALLAHWDARRLVILGDFLHGPYAHSPDLLDALHTWRARHAQRRCVLVRGNHDDRAGDPPASLDIDIVDEPLIDGPFALCHIPQRRPGHYVLAGHVHPAFVLRGRGRDRLRLPCFNFDPEVGTLPAFGEFTGHHEVTSTPGRRIVVVAPSAVFEVPGQTGW</sequence>
<protein>
    <submittedName>
        <fullName evidence="2">Ligase-associated DNA damage response endonuclease PdeM</fullName>
        <ecNumber evidence="2">3.1.-.-</ecNumber>
    </submittedName>
</protein>
<keyword evidence="2" id="KW-0255">Endonuclease</keyword>
<dbReference type="GO" id="GO:0016874">
    <property type="term" value="F:ligase activity"/>
    <property type="evidence" value="ECO:0007669"/>
    <property type="project" value="UniProtKB-KW"/>
</dbReference>
<dbReference type="EMBL" id="CP043046">
    <property type="protein sequence ID" value="QEI05715.1"/>
    <property type="molecule type" value="Genomic_DNA"/>
</dbReference>
<dbReference type="GO" id="GO:0004519">
    <property type="term" value="F:endonuclease activity"/>
    <property type="evidence" value="ECO:0007669"/>
    <property type="project" value="UniProtKB-KW"/>
</dbReference>
<dbReference type="PANTHER" id="PTHR39323">
    <property type="entry name" value="BLR1149 PROTEIN"/>
    <property type="match status" value="1"/>
</dbReference>
<dbReference type="AlphaFoldDB" id="A0A5C0AU96"/>
<organism evidence="2 3">
    <name type="scientific">Pigmentiphaga aceris</name>
    <dbReference type="NCBI Taxonomy" id="1940612"/>
    <lineage>
        <taxon>Bacteria</taxon>
        <taxon>Pseudomonadati</taxon>
        <taxon>Pseudomonadota</taxon>
        <taxon>Betaproteobacteria</taxon>
        <taxon>Burkholderiales</taxon>
        <taxon>Alcaligenaceae</taxon>
        <taxon>Pigmentiphaga</taxon>
    </lineage>
</organism>
<keyword evidence="2" id="KW-0436">Ligase</keyword>
<dbReference type="OrthoDB" id="9795838at2"/>
<evidence type="ECO:0000313" key="2">
    <source>
        <dbReference type="EMBL" id="QEI05715.1"/>
    </source>
</evidence>